<evidence type="ECO:0000313" key="8">
    <source>
        <dbReference type="Proteomes" id="UP000746612"/>
    </source>
</evidence>
<dbReference type="Pfam" id="PF02902">
    <property type="entry name" value="Peptidase_C48"/>
    <property type="match status" value="1"/>
</dbReference>
<organism evidence="7 8">
    <name type="scientific">Gibberella zeae</name>
    <name type="common">Wheat head blight fungus</name>
    <name type="synonym">Fusarium graminearum</name>
    <dbReference type="NCBI Taxonomy" id="5518"/>
    <lineage>
        <taxon>Eukaryota</taxon>
        <taxon>Fungi</taxon>
        <taxon>Dikarya</taxon>
        <taxon>Ascomycota</taxon>
        <taxon>Pezizomycotina</taxon>
        <taxon>Sordariomycetes</taxon>
        <taxon>Hypocreomycetidae</taxon>
        <taxon>Hypocreales</taxon>
        <taxon>Nectriaceae</taxon>
        <taxon>Fusarium</taxon>
    </lineage>
</organism>
<proteinExistence type="inferred from homology"/>
<feature type="domain" description="Ubiquitin-like protease family profile" evidence="6">
    <location>
        <begin position="55"/>
        <end position="234"/>
    </location>
</feature>
<feature type="compositionally biased region" description="Pro residues" evidence="5">
    <location>
        <begin position="8"/>
        <end position="21"/>
    </location>
</feature>
<evidence type="ECO:0000259" key="6">
    <source>
        <dbReference type="PROSITE" id="PS50600"/>
    </source>
</evidence>
<keyword evidence="4" id="KW-0175">Coiled coil</keyword>
<dbReference type="Gene3D" id="3.40.395.10">
    <property type="entry name" value="Adenoviral Proteinase, Chain A"/>
    <property type="match status" value="1"/>
</dbReference>
<keyword evidence="3" id="KW-0378">Hydrolase</keyword>
<dbReference type="SUPFAM" id="SSF54001">
    <property type="entry name" value="Cysteine proteinases"/>
    <property type="match status" value="1"/>
</dbReference>
<evidence type="ECO:0000256" key="3">
    <source>
        <dbReference type="ARBA" id="ARBA00022801"/>
    </source>
</evidence>
<evidence type="ECO:0000256" key="1">
    <source>
        <dbReference type="ARBA" id="ARBA00005234"/>
    </source>
</evidence>
<gene>
    <name evidence="7" type="ORF">MDCFG202_LOCUS495254</name>
</gene>
<dbReference type="EMBL" id="CAJPIJ010000179">
    <property type="protein sequence ID" value="CAG2003971.1"/>
    <property type="molecule type" value="Genomic_DNA"/>
</dbReference>
<dbReference type="Proteomes" id="UP000746612">
    <property type="component" value="Unassembled WGS sequence"/>
</dbReference>
<evidence type="ECO:0000256" key="2">
    <source>
        <dbReference type="ARBA" id="ARBA00022670"/>
    </source>
</evidence>
<dbReference type="GO" id="GO:0019783">
    <property type="term" value="F:ubiquitin-like protein peptidase activity"/>
    <property type="evidence" value="ECO:0007669"/>
    <property type="project" value="UniProtKB-ARBA"/>
</dbReference>
<feature type="region of interest" description="Disordered" evidence="5">
    <location>
        <begin position="1"/>
        <end position="70"/>
    </location>
</feature>
<protein>
    <recommendedName>
        <fullName evidence="6">Ubiquitin-like protease family profile domain-containing protein</fullName>
    </recommendedName>
</protein>
<accession>A0A9N8RM62</accession>
<sequence>MQATTNIPPIPPPPSAPPSQSPSPELDSGGRPNKRQKVSGGDNHGDGNDDGINRIDITAPTPPDDKERQRKNMRDLVVERATKIHFQLTTKGERLNDDTMYIVSEVFRLTLLPPKTAIKILHPLYINVEGKNIPNAFKDGPDRREAIYIPLHHKTSSHWTLCTLLFKSDSGRKSIHIDFYDSMEACEQQVEPFFKRWMEERYPEYTITFNKQKCAQQGDSTSCGVFVLETMRRLIKSQDVTQTIQPMVARQGFLDMITLVDTEPSPTSTTLQVMGEIKAMGTKCDQSTMSSSPSPTQQLPRVPSLKNIIDQIRQIITTTEISITDQYSCAKKECKQITEQERHLNISLDAAKKELEMAKCKMQAVEEALEEIPNLTQADKTVNCISNGVRTQTWGDEHRPIDTDKRNAVAEEAQSSQTQIFFQQIQSATLNLVESKLSDCHKAIAEAIEERLRISSEAVAIEERKVAELKKKVKELIVRRSEMEALMLVYSGLSYLDEKRVEEIDMP</sequence>
<dbReference type="GO" id="GO:0008234">
    <property type="term" value="F:cysteine-type peptidase activity"/>
    <property type="evidence" value="ECO:0007669"/>
    <property type="project" value="InterPro"/>
</dbReference>
<keyword evidence="2" id="KW-0645">Protease</keyword>
<reference evidence="7" key="1">
    <citation type="submission" date="2021-03" db="EMBL/GenBank/DDBJ databases">
        <authorList>
            <person name="Alouane T."/>
            <person name="Langin T."/>
            <person name="Bonhomme L."/>
        </authorList>
    </citation>
    <scope>NUCLEOTIDE SEQUENCE</scope>
    <source>
        <strain evidence="7">MDC_Fg202</strain>
    </source>
</reference>
<dbReference type="GO" id="GO:0006508">
    <property type="term" value="P:proteolysis"/>
    <property type="evidence" value="ECO:0007669"/>
    <property type="project" value="UniProtKB-KW"/>
</dbReference>
<dbReference type="InterPro" id="IPR038765">
    <property type="entry name" value="Papain-like_cys_pep_sf"/>
</dbReference>
<evidence type="ECO:0000313" key="7">
    <source>
        <dbReference type="EMBL" id="CAG2003971.1"/>
    </source>
</evidence>
<evidence type="ECO:0000256" key="5">
    <source>
        <dbReference type="SAM" id="MobiDB-lite"/>
    </source>
</evidence>
<dbReference type="AlphaFoldDB" id="A0A9N8RM62"/>
<name>A0A9N8RM62_GIBZA</name>
<dbReference type="PROSITE" id="PS50600">
    <property type="entry name" value="ULP_PROTEASE"/>
    <property type="match status" value="1"/>
</dbReference>
<comment type="similarity">
    <text evidence="1">Belongs to the peptidase C48 family.</text>
</comment>
<evidence type="ECO:0000256" key="4">
    <source>
        <dbReference type="SAM" id="Coils"/>
    </source>
</evidence>
<comment type="caution">
    <text evidence="7">The sequence shown here is derived from an EMBL/GenBank/DDBJ whole genome shotgun (WGS) entry which is preliminary data.</text>
</comment>
<feature type="compositionally biased region" description="Basic and acidic residues" evidence="5">
    <location>
        <begin position="43"/>
        <end position="53"/>
    </location>
</feature>
<dbReference type="InterPro" id="IPR003653">
    <property type="entry name" value="Peptidase_C48_C"/>
</dbReference>
<feature type="coiled-coil region" evidence="4">
    <location>
        <begin position="459"/>
        <end position="486"/>
    </location>
</feature>